<accession>E7MMA1</accession>
<proteinExistence type="predicted"/>
<dbReference type="eggNOG" id="ENOG5033EIN">
    <property type="taxonomic scope" value="Bacteria"/>
</dbReference>
<name>E7MMA1_9FIRM</name>
<gene>
    <name evidence="1" type="ORF">HMPREF9430_00701</name>
</gene>
<keyword evidence="2" id="KW-1185">Reference proteome</keyword>
<dbReference type="HOGENOM" id="CLU_200420_0_0_9"/>
<comment type="caution">
    <text evidence="1">The sequence shown here is derived from an EMBL/GenBank/DDBJ whole genome shotgun (WGS) entry which is preliminary data.</text>
</comment>
<evidence type="ECO:0000313" key="2">
    <source>
        <dbReference type="Proteomes" id="UP000004097"/>
    </source>
</evidence>
<dbReference type="RefSeq" id="WP_006525537.1">
    <property type="nucleotide sequence ID" value="NZ_GL637652.1"/>
</dbReference>
<reference evidence="1 2" key="1">
    <citation type="submission" date="2010-08" db="EMBL/GenBank/DDBJ databases">
        <authorList>
            <person name="Weinstock G."/>
            <person name="Sodergren E."/>
            <person name="Clifton S."/>
            <person name="Fulton L."/>
            <person name="Fulton B."/>
            <person name="Courtney L."/>
            <person name="Fronick C."/>
            <person name="Harrison M."/>
            <person name="Strong C."/>
            <person name="Farmer C."/>
            <person name="Delahaunty K."/>
            <person name="Markovic C."/>
            <person name="Hall O."/>
            <person name="Minx P."/>
            <person name="Tomlinson C."/>
            <person name="Mitreva M."/>
            <person name="Hou S."/>
            <person name="Chen J."/>
            <person name="Wollam A."/>
            <person name="Pepin K.H."/>
            <person name="Johnson M."/>
            <person name="Bhonagiri V."/>
            <person name="Zhang X."/>
            <person name="Suruliraj S."/>
            <person name="Warren W."/>
            <person name="Chinwalla A."/>
            <person name="Mardis E.R."/>
            <person name="Wilson R.K."/>
        </authorList>
    </citation>
    <scope>NUCLEOTIDE SEQUENCE [LARGE SCALE GENOMIC DNA]</scope>
    <source>
        <strain evidence="1 2">F0204</strain>
    </source>
</reference>
<dbReference type="AlphaFoldDB" id="E7MMA1"/>
<protein>
    <submittedName>
        <fullName evidence="1">Uncharacterized protein</fullName>
    </submittedName>
</protein>
<evidence type="ECO:0000313" key="1">
    <source>
        <dbReference type="EMBL" id="EFW24814.1"/>
    </source>
</evidence>
<organism evidence="1 2">
    <name type="scientific">Solobacterium moorei F0204</name>
    <dbReference type="NCBI Taxonomy" id="706433"/>
    <lineage>
        <taxon>Bacteria</taxon>
        <taxon>Bacillati</taxon>
        <taxon>Bacillota</taxon>
        <taxon>Erysipelotrichia</taxon>
        <taxon>Erysipelotrichales</taxon>
        <taxon>Erysipelotrichaceae</taxon>
        <taxon>Solobacterium</taxon>
    </lineage>
</organism>
<dbReference type="EMBL" id="AECQ01000011">
    <property type="protein sequence ID" value="EFW24814.1"/>
    <property type="molecule type" value="Genomic_DNA"/>
</dbReference>
<sequence length="74" mass="8420">MKQFNEGDVVYFISSSVFIKKATVIRNAGGFCTIRFSDGNCGASGTRVRESKLYRTEEEAKKVVEQHQNANKWR</sequence>
<dbReference type="OrthoDB" id="1955962at2"/>
<dbReference type="Proteomes" id="UP000004097">
    <property type="component" value="Unassembled WGS sequence"/>
</dbReference>